<comment type="caution">
    <text evidence="1">The sequence shown here is derived from an EMBL/GenBank/DDBJ whole genome shotgun (WGS) entry which is preliminary data.</text>
</comment>
<sequence length="153" mass="16376">MSPKKTKVVDGIEYEVVDMPPVSADAQTSVKLAEVSGTHKCTLGYSWCDGTTDAENSHAGMMYVSVDSHRGAPLSVGVGIYYDTSCSDIAPFVSLHINGGDDYDVEISLWPSEAEQIVNLLLPAIEDATRVTLERLPTGLTADLLATAERGEQ</sequence>
<keyword evidence="2" id="KW-1185">Reference proteome</keyword>
<evidence type="ECO:0000313" key="2">
    <source>
        <dbReference type="Proteomes" id="UP000309984"/>
    </source>
</evidence>
<dbReference type="Proteomes" id="UP000309984">
    <property type="component" value="Unassembled WGS sequence"/>
</dbReference>
<protein>
    <submittedName>
        <fullName evidence="1">Uncharacterized protein</fullName>
    </submittedName>
</protein>
<gene>
    <name evidence="1" type="ORF">C1S79_25020</name>
</gene>
<reference evidence="1 2" key="1">
    <citation type="submission" date="2018-01" db="EMBL/GenBank/DDBJ databases">
        <title>Comparative genomics of Mycobacterium mucogenicum and Mycobacterium neoaurum clade members emphasizing tRNA and non-coding RNA.</title>
        <authorList>
            <person name="Behra P.R.K."/>
            <person name="Pettersson B.M.F."/>
            <person name="Das S."/>
            <person name="Dasgupta S."/>
            <person name="Kirsebom L.A."/>
        </authorList>
    </citation>
    <scope>NUCLEOTIDE SEQUENCE [LARGE SCALE GENOMIC DNA]</scope>
    <source>
        <strain evidence="1 2">DSM 45104</strain>
    </source>
</reference>
<dbReference type="AlphaFoldDB" id="A0A7I7ZWM1"/>
<dbReference type="EMBL" id="POTM01000059">
    <property type="protein sequence ID" value="TLH61140.1"/>
    <property type="molecule type" value="Genomic_DNA"/>
</dbReference>
<proteinExistence type="predicted"/>
<accession>A0A7I7ZWM1</accession>
<name>A0A7I7ZWM1_9MYCO</name>
<evidence type="ECO:0000313" key="1">
    <source>
        <dbReference type="EMBL" id="TLH61140.1"/>
    </source>
</evidence>
<dbReference type="RefSeq" id="WP_138250936.1">
    <property type="nucleotide sequence ID" value="NZ_AP022616.1"/>
</dbReference>
<organism evidence="1 2">
    <name type="scientific">Mycolicibacterium phocaicum</name>
    <dbReference type="NCBI Taxonomy" id="319706"/>
    <lineage>
        <taxon>Bacteria</taxon>
        <taxon>Bacillati</taxon>
        <taxon>Actinomycetota</taxon>
        <taxon>Actinomycetes</taxon>
        <taxon>Mycobacteriales</taxon>
        <taxon>Mycobacteriaceae</taxon>
        <taxon>Mycolicibacterium</taxon>
    </lineage>
</organism>